<evidence type="ECO:0000313" key="3">
    <source>
        <dbReference type="Proteomes" id="UP000265520"/>
    </source>
</evidence>
<evidence type="ECO:0000259" key="1">
    <source>
        <dbReference type="PROSITE" id="PS50994"/>
    </source>
</evidence>
<dbReference type="InterPro" id="IPR036397">
    <property type="entry name" value="RNaseH_sf"/>
</dbReference>
<reference evidence="2 3" key="1">
    <citation type="journal article" date="2018" name="Front. Plant Sci.">
        <title>Red Clover (Trifolium pratense) and Zigzag Clover (T. medium) - A Picture of Genomic Similarities and Differences.</title>
        <authorList>
            <person name="Dluhosova J."/>
            <person name="Istvanek J."/>
            <person name="Nedelnik J."/>
            <person name="Repkova J."/>
        </authorList>
    </citation>
    <scope>NUCLEOTIDE SEQUENCE [LARGE SCALE GENOMIC DNA]</scope>
    <source>
        <strain evidence="3">cv. 10/8</strain>
        <tissue evidence="2">Leaf</tissue>
    </source>
</reference>
<dbReference type="PANTHER" id="PTHR48475:SF2">
    <property type="entry name" value="RIBONUCLEASE H"/>
    <property type="match status" value="1"/>
</dbReference>
<protein>
    <submittedName>
        <fullName evidence="2">Gag-pol polyprotein</fullName>
    </submittedName>
</protein>
<proteinExistence type="predicted"/>
<dbReference type="EMBL" id="LXQA010003341">
    <property type="protein sequence ID" value="MCH82193.1"/>
    <property type="molecule type" value="Genomic_DNA"/>
</dbReference>
<sequence>MLKLSLELSEFDIRYESRKALKAQALADFVAEMTLPALPNSEADKWTIFVDEASSSTGAGAGIILENGAGTIIAVSLALSFPTSNNQAEYEAFLAGLRLAKDKIAQFDSVEVRHIPRGDNTRADVLSKLASTKKKGGNKSIIQEILPRPSIEKQATSTSSAMVVDINFVKDGTSWMTNYWLYLAHGHLPEDEKEVKMLQRKASSFCLMYGKLYKRGISIPLLKCIDEDDVDYVLREIYEGINGQHLGGRSLARKALRAGYYWPTMQQDAREHVKKHLSPVWNPTSSCHDNGTQFTNKHFREFLAAIKTKQHFTSVEHPQTNGQAKAANRVILRGLKCRLKEGKNKWVDELWSVLWAYRTTPHSTTGETPFRLTYETEAVIPVEIEELTWRTTQPLPEEANSEALLEELDLVEELRTALYSGETPKIPT</sequence>
<name>A0A392M545_9FABA</name>
<dbReference type="PROSITE" id="PS50994">
    <property type="entry name" value="INTEGRASE"/>
    <property type="match status" value="1"/>
</dbReference>
<comment type="caution">
    <text evidence="2">The sequence shown here is derived from an EMBL/GenBank/DDBJ whole genome shotgun (WGS) entry which is preliminary data.</text>
</comment>
<dbReference type="Gene3D" id="3.30.420.10">
    <property type="entry name" value="Ribonuclease H-like superfamily/Ribonuclease H"/>
    <property type="match status" value="2"/>
</dbReference>
<dbReference type="AlphaFoldDB" id="A0A392M545"/>
<evidence type="ECO:0000313" key="2">
    <source>
        <dbReference type="EMBL" id="MCH82193.1"/>
    </source>
</evidence>
<dbReference type="SUPFAM" id="SSF53098">
    <property type="entry name" value="Ribonuclease H-like"/>
    <property type="match status" value="2"/>
</dbReference>
<gene>
    <name evidence="2" type="ORF">A2U01_0002993</name>
</gene>
<feature type="domain" description="Integrase catalytic" evidence="1">
    <location>
        <begin position="289"/>
        <end position="377"/>
    </location>
</feature>
<dbReference type="PANTHER" id="PTHR48475">
    <property type="entry name" value="RIBONUCLEASE H"/>
    <property type="match status" value="1"/>
</dbReference>
<dbReference type="InterPro" id="IPR012337">
    <property type="entry name" value="RNaseH-like_sf"/>
</dbReference>
<dbReference type="Proteomes" id="UP000265520">
    <property type="component" value="Unassembled WGS sequence"/>
</dbReference>
<dbReference type="GO" id="GO:0003676">
    <property type="term" value="F:nucleic acid binding"/>
    <property type="evidence" value="ECO:0007669"/>
    <property type="project" value="InterPro"/>
</dbReference>
<keyword evidence="3" id="KW-1185">Reference proteome</keyword>
<dbReference type="GO" id="GO:0015074">
    <property type="term" value="P:DNA integration"/>
    <property type="evidence" value="ECO:0007669"/>
    <property type="project" value="InterPro"/>
</dbReference>
<organism evidence="2 3">
    <name type="scientific">Trifolium medium</name>
    <dbReference type="NCBI Taxonomy" id="97028"/>
    <lineage>
        <taxon>Eukaryota</taxon>
        <taxon>Viridiplantae</taxon>
        <taxon>Streptophyta</taxon>
        <taxon>Embryophyta</taxon>
        <taxon>Tracheophyta</taxon>
        <taxon>Spermatophyta</taxon>
        <taxon>Magnoliopsida</taxon>
        <taxon>eudicotyledons</taxon>
        <taxon>Gunneridae</taxon>
        <taxon>Pentapetalae</taxon>
        <taxon>rosids</taxon>
        <taxon>fabids</taxon>
        <taxon>Fabales</taxon>
        <taxon>Fabaceae</taxon>
        <taxon>Papilionoideae</taxon>
        <taxon>50 kb inversion clade</taxon>
        <taxon>NPAAA clade</taxon>
        <taxon>Hologalegina</taxon>
        <taxon>IRL clade</taxon>
        <taxon>Trifolieae</taxon>
        <taxon>Trifolium</taxon>
    </lineage>
</organism>
<accession>A0A392M545</accession>
<dbReference type="InterPro" id="IPR001584">
    <property type="entry name" value="Integrase_cat-core"/>
</dbReference>